<accession>Q2SGH1</accession>
<dbReference type="EMBL" id="CP000155">
    <property type="protein sequence ID" value="ABC30253.1"/>
    <property type="molecule type" value="Genomic_DNA"/>
</dbReference>
<dbReference type="STRING" id="349521.HCH_03507"/>
<evidence type="ECO:0000313" key="1">
    <source>
        <dbReference type="EMBL" id="ABC30253.1"/>
    </source>
</evidence>
<keyword evidence="2" id="KW-1185">Reference proteome</keyword>
<dbReference type="AlphaFoldDB" id="Q2SGH1"/>
<dbReference type="OrthoDB" id="9891353at2"/>
<name>Q2SGH1_HAHCH</name>
<dbReference type="Proteomes" id="UP000000238">
    <property type="component" value="Chromosome"/>
</dbReference>
<sequence length="97" mass="10906">MKDVRKSALWALISIPITLFAVYFSYAMLHGSFTFLVVFLAPGGLIVSLLENVIHTSLPLIIAGILAQYLGYFAIIHGLRKLVSWLRFRSRKEEPAN</sequence>
<protein>
    <submittedName>
        <fullName evidence="1">Uncharacterized protein</fullName>
    </submittedName>
</protein>
<evidence type="ECO:0000313" key="2">
    <source>
        <dbReference type="Proteomes" id="UP000000238"/>
    </source>
</evidence>
<dbReference type="HOGENOM" id="CLU_2342831_0_0_6"/>
<gene>
    <name evidence="1" type="ordered locus">HCH_03507</name>
</gene>
<dbReference type="RefSeq" id="WP_011397321.1">
    <property type="nucleotide sequence ID" value="NC_007645.1"/>
</dbReference>
<proteinExistence type="predicted"/>
<dbReference type="KEGG" id="hch:HCH_03507"/>
<reference evidence="1 2" key="1">
    <citation type="journal article" date="2005" name="Nucleic Acids Res.">
        <title>Genomic blueprint of Hahella chejuensis, a marine microbe producing an algicidal agent.</title>
        <authorList>
            <person name="Jeong H."/>
            <person name="Yim J.H."/>
            <person name="Lee C."/>
            <person name="Choi S.-H."/>
            <person name="Park Y.K."/>
            <person name="Yoon S.H."/>
            <person name="Hur C.-G."/>
            <person name="Kang H.-Y."/>
            <person name="Kim D."/>
            <person name="Lee H.H."/>
            <person name="Park K.H."/>
            <person name="Park S.-H."/>
            <person name="Park H.-S."/>
            <person name="Lee H.K."/>
            <person name="Oh T.K."/>
            <person name="Kim J.F."/>
        </authorList>
    </citation>
    <scope>NUCLEOTIDE SEQUENCE [LARGE SCALE GENOMIC DNA]</scope>
    <source>
        <strain evidence="1 2">KCTC 2396</strain>
    </source>
</reference>
<organism evidence="1 2">
    <name type="scientific">Hahella chejuensis (strain KCTC 2396)</name>
    <dbReference type="NCBI Taxonomy" id="349521"/>
    <lineage>
        <taxon>Bacteria</taxon>
        <taxon>Pseudomonadati</taxon>
        <taxon>Pseudomonadota</taxon>
        <taxon>Gammaproteobacteria</taxon>
        <taxon>Oceanospirillales</taxon>
        <taxon>Hahellaceae</taxon>
        <taxon>Hahella</taxon>
    </lineage>
</organism>